<dbReference type="Proteomes" id="UP000298735">
    <property type="component" value="Chromosome Circular"/>
</dbReference>
<sequence>MAYIKSQLRNGGRPIRLSPTKFIRFLVYATNDTAAEVVAAGYFNEARADLSVGSIIDAEVDCDGTQASVRMRVTAVPSSGNVTVANITVT</sequence>
<evidence type="ECO:0000313" key="1">
    <source>
        <dbReference type="EMBL" id="UYZ06170.1"/>
    </source>
</evidence>
<protein>
    <submittedName>
        <fullName evidence="1">Uncharacterized protein</fullName>
    </submittedName>
</protein>
<evidence type="ECO:0000313" key="2">
    <source>
        <dbReference type="Proteomes" id="UP000298735"/>
    </source>
</evidence>
<dbReference type="RefSeq" id="WP_137410554.1">
    <property type="nucleotide sequence ID" value="NZ_CP109968.1"/>
</dbReference>
<dbReference type="EMBL" id="CP109968">
    <property type="protein sequence ID" value="UYZ06170.1"/>
    <property type="molecule type" value="Genomic_DNA"/>
</dbReference>
<name>A0A4Z1QX11_9HYPH</name>
<gene>
    <name evidence="1" type="ORF">CFBP5507_07825</name>
</gene>
<accession>A0A4Z1QX11</accession>
<dbReference type="OrthoDB" id="8302375at2"/>
<organism evidence="1 2">
    <name type="scientific">Agrobacterium salinitolerans</name>
    <dbReference type="NCBI Taxonomy" id="1183413"/>
    <lineage>
        <taxon>Bacteria</taxon>
        <taxon>Pseudomonadati</taxon>
        <taxon>Pseudomonadota</taxon>
        <taxon>Alphaproteobacteria</taxon>
        <taxon>Hyphomicrobiales</taxon>
        <taxon>Rhizobiaceae</taxon>
        <taxon>Rhizobium/Agrobacterium group</taxon>
        <taxon>Agrobacterium</taxon>
    </lineage>
</organism>
<reference evidence="1" key="1">
    <citation type="submission" date="2022-10" db="EMBL/GenBank/DDBJ databases">
        <title>Complete genome sequence of Agrobacterium salinitolerans CFBP5507.</title>
        <authorList>
            <person name="Tchabashvili S."/>
            <person name="Yen H.-C."/>
            <person name="Haryono M."/>
            <person name="Lin Y.-C."/>
            <person name="Lai E.-M."/>
            <person name="Kuo C.-H."/>
        </authorList>
    </citation>
    <scope>NUCLEOTIDE SEQUENCE</scope>
    <source>
        <strain evidence="1">CFBP5507</strain>
    </source>
</reference>
<dbReference type="KEGG" id="asal:CFBP5507_07825"/>
<proteinExistence type="predicted"/>
<dbReference type="AlphaFoldDB" id="A0A4Z1QX11"/>